<dbReference type="EMBL" id="CP141885">
    <property type="protein sequence ID" value="WRT67524.1"/>
    <property type="molecule type" value="Genomic_DNA"/>
</dbReference>
<organism evidence="3 4">
    <name type="scientific">Kwoniella shivajii</name>
    <dbReference type="NCBI Taxonomy" id="564305"/>
    <lineage>
        <taxon>Eukaryota</taxon>
        <taxon>Fungi</taxon>
        <taxon>Dikarya</taxon>
        <taxon>Basidiomycota</taxon>
        <taxon>Agaricomycotina</taxon>
        <taxon>Tremellomycetes</taxon>
        <taxon>Tremellales</taxon>
        <taxon>Cryptococcaceae</taxon>
        <taxon>Kwoniella</taxon>
    </lineage>
</organism>
<comment type="similarity">
    <text evidence="1">Belongs to the short-chain dehydrogenases/reductases (SDR) family.</text>
</comment>
<evidence type="ECO:0000313" key="4">
    <source>
        <dbReference type="Proteomes" id="UP001329825"/>
    </source>
</evidence>
<dbReference type="PANTHER" id="PTHR43669">
    <property type="entry name" value="5-KETO-D-GLUCONATE 5-REDUCTASE"/>
    <property type="match status" value="1"/>
</dbReference>
<evidence type="ECO:0000313" key="3">
    <source>
        <dbReference type="EMBL" id="WRT67524.1"/>
    </source>
</evidence>
<evidence type="ECO:0000256" key="1">
    <source>
        <dbReference type="ARBA" id="ARBA00006484"/>
    </source>
</evidence>
<name>A0ABZ1D0G3_9TREE</name>
<accession>A0ABZ1D0G3</accession>
<evidence type="ECO:0000256" key="2">
    <source>
        <dbReference type="ARBA" id="ARBA00023002"/>
    </source>
</evidence>
<dbReference type="SUPFAM" id="SSF51735">
    <property type="entry name" value="NAD(P)-binding Rossmann-fold domains"/>
    <property type="match status" value="1"/>
</dbReference>
<dbReference type="PANTHER" id="PTHR43669:SF4">
    <property type="entry name" value="SHORT-CHAIN DEHYDROGENASE"/>
    <property type="match status" value="1"/>
</dbReference>
<dbReference type="InterPro" id="IPR036291">
    <property type="entry name" value="NAD(P)-bd_dom_sf"/>
</dbReference>
<reference evidence="3 4" key="1">
    <citation type="submission" date="2024-01" db="EMBL/GenBank/DDBJ databases">
        <title>Comparative genomics of Cryptococcus and Kwoniella reveals pathogenesis evolution and contrasting modes of karyotype evolution via chromosome fusion or intercentromeric recombination.</title>
        <authorList>
            <person name="Coelho M.A."/>
            <person name="David-Palma M."/>
            <person name="Shea T."/>
            <person name="Bowers K."/>
            <person name="McGinley-Smith S."/>
            <person name="Mohammad A.W."/>
            <person name="Gnirke A."/>
            <person name="Yurkov A.M."/>
            <person name="Nowrousian M."/>
            <person name="Sun S."/>
            <person name="Cuomo C.A."/>
            <person name="Heitman J."/>
        </authorList>
    </citation>
    <scope>NUCLEOTIDE SEQUENCE [LARGE SCALE GENOMIC DNA]</scope>
    <source>
        <strain evidence="3">CBS 11374</strain>
    </source>
</reference>
<dbReference type="Gene3D" id="3.40.50.720">
    <property type="entry name" value="NAD(P)-binding Rossmann-like Domain"/>
    <property type="match status" value="1"/>
</dbReference>
<keyword evidence="4" id="KW-1185">Reference proteome</keyword>
<keyword evidence="2" id="KW-0560">Oxidoreductase</keyword>
<dbReference type="RefSeq" id="XP_062792264.1">
    <property type="nucleotide sequence ID" value="XM_062936213.1"/>
</dbReference>
<proteinExistence type="inferred from homology"/>
<evidence type="ECO:0008006" key="5">
    <source>
        <dbReference type="Google" id="ProtNLM"/>
    </source>
</evidence>
<dbReference type="Proteomes" id="UP001329825">
    <property type="component" value="Chromosome 5"/>
</dbReference>
<dbReference type="CDD" id="cd05233">
    <property type="entry name" value="SDR_c"/>
    <property type="match status" value="1"/>
</dbReference>
<dbReference type="InterPro" id="IPR002347">
    <property type="entry name" value="SDR_fam"/>
</dbReference>
<sequence length="210" mass="22599">MSEIALILGSGSRVGESTARKFLEAGFKVATVSRTPRASQSEKHVHLTADLTNPASVDPVFNQLQQQWGVPTVVIYNAYGGFVTDPNPLAAPLEEFAKTLNANTLSAYAAASIAYARNKGVTFIYTGNALNTVLDPKLTTLGVGKAASCKWIQEAAAAQQLRPATFYYCDQRTPEGLPCYTGLSGEAHADLYLDLARREEQGDPVIIFRA</sequence>
<gene>
    <name evidence="3" type="ORF">IL334_004496</name>
</gene>
<protein>
    <recommendedName>
        <fullName evidence="5">Short-chain dehydrogenase</fullName>
    </recommendedName>
</protein>
<dbReference type="GeneID" id="87956627"/>
<dbReference type="Pfam" id="PF13561">
    <property type="entry name" value="adh_short_C2"/>
    <property type="match status" value="1"/>
</dbReference>